<proteinExistence type="predicted"/>
<reference evidence="2" key="1">
    <citation type="submission" date="2016-10" db="EMBL/GenBank/DDBJ databases">
        <authorList>
            <person name="Varghese N."/>
            <person name="Submissions S."/>
        </authorList>
    </citation>
    <scope>NUCLEOTIDE SEQUENCE [LARGE SCALE GENOMIC DNA]</scope>
    <source>
        <strain evidence="2">DSM 22361</strain>
    </source>
</reference>
<protein>
    <submittedName>
        <fullName evidence="1">Uncharacterized protein</fullName>
    </submittedName>
</protein>
<dbReference type="EMBL" id="FNUT01000002">
    <property type="protein sequence ID" value="SEF71175.1"/>
    <property type="molecule type" value="Genomic_DNA"/>
</dbReference>
<evidence type="ECO:0000313" key="2">
    <source>
        <dbReference type="Proteomes" id="UP000236731"/>
    </source>
</evidence>
<sequence>MIKDEELTQELNSFFNEFLFDGDDFNSEED</sequence>
<keyword evidence="2" id="KW-1185">Reference proteome</keyword>
<dbReference type="Proteomes" id="UP000236731">
    <property type="component" value="Unassembled WGS sequence"/>
</dbReference>
<organism evidence="1 2">
    <name type="scientific">Sphingobacterium lactis</name>
    <dbReference type="NCBI Taxonomy" id="797291"/>
    <lineage>
        <taxon>Bacteria</taxon>
        <taxon>Pseudomonadati</taxon>
        <taxon>Bacteroidota</taxon>
        <taxon>Sphingobacteriia</taxon>
        <taxon>Sphingobacteriales</taxon>
        <taxon>Sphingobacteriaceae</taxon>
        <taxon>Sphingobacterium</taxon>
    </lineage>
</organism>
<dbReference type="AlphaFoldDB" id="A0A1H5U7T6"/>
<evidence type="ECO:0000313" key="1">
    <source>
        <dbReference type="EMBL" id="SEF71175.1"/>
    </source>
</evidence>
<gene>
    <name evidence="1" type="ORF">SAMN05421877_102206</name>
</gene>
<accession>A0A1H5U7T6</accession>
<name>A0A1H5U7T6_9SPHI</name>